<reference evidence="1 2" key="1">
    <citation type="submission" date="2024-10" db="EMBL/GenBank/DDBJ databases">
        <authorList>
            <person name="Kim D."/>
        </authorList>
    </citation>
    <scope>NUCLEOTIDE SEQUENCE [LARGE SCALE GENOMIC DNA]</scope>
    <source>
        <strain evidence="1">BH-2024</strain>
    </source>
</reference>
<organism evidence="1 2">
    <name type="scientific">Heterodera trifolii</name>
    <dbReference type="NCBI Taxonomy" id="157864"/>
    <lineage>
        <taxon>Eukaryota</taxon>
        <taxon>Metazoa</taxon>
        <taxon>Ecdysozoa</taxon>
        <taxon>Nematoda</taxon>
        <taxon>Chromadorea</taxon>
        <taxon>Rhabditida</taxon>
        <taxon>Tylenchina</taxon>
        <taxon>Tylenchomorpha</taxon>
        <taxon>Tylenchoidea</taxon>
        <taxon>Heteroderidae</taxon>
        <taxon>Heteroderinae</taxon>
        <taxon>Heterodera</taxon>
    </lineage>
</organism>
<protein>
    <submittedName>
        <fullName evidence="1">Uncharacterized protein</fullName>
    </submittedName>
</protein>
<evidence type="ECO:0000313" key="2">
    <source>
        <dbReference type="Proteomes" id="UP001620626"/>
    </source>
</evidence>
<accession>A0ABD2JH63</accession>
<dbReference type="EMBL" id="JBICBT010000971">
    <property type="protein sequence ID" value="KAL3089874.1"/>
    <property type="molecule type" value="Genomic_DNA"/>
</dbReference>
<dbReference type="Proteomes" id="UP001620626">
    <property type="component" value="Unassembled WGS sequence"/>
</dbReference>
<name>A0ABD2JH63_9BILA</name>
<comment type="caution">
    <text evidence="1">The sequence shown here is derived from an EMBL/GenBank/DDBJ whole genome shotgun (WGS) entry which is preliminary data.</text>
</comment>
<sequence>MIYPTKFSWVAVDDCVCPVKDNLCVRPTGYSKPVICAHKLVHNITGLLSSPPIPIASTPDPGASESVLVLTLL</sequence>
<keyword evidence="2" id="KW-1185">Reference proteome</keyword>
<proteinExistence type="predicted"/>
<dbReference type="AlphaFoldDB" id="A0ABD2JH63"/>
<evidence type="ECO:0000313" key="1">
    <source>
        <dbReference type="EMBL" id="KAL3089874.1"/>
    </source>
</evidence>
<gene>
    <name evidence="1" type="ORF">niasHT_022506</name>
</gene>